<dbReference type="InterPro" id="IPR036869">
    <property type="entry name" value="J_dom_sf"/>
</dbReference>
<dbReference type="PANTHER" id="PTHR43096">
    <property type="entry name" value="DNAJ HOMOLOG 1, MITOCHONDRIAL-RELATED"/>
    <property type="match status" value="1"/>
</dbReference>
<sequence length="385" mass="41723">MADYYQLLGVGRDASSEEIKKAYRKLALKYHPDRNDGSKEAEERFKEVTQAYEVLRDDQKRQVYDRYGEQGLRGQPGAGYAQGFDFSDAIEVFMRDFGGFGGFGDLFQQRGRRGRAGPRKGQSLKVRIPLTLGEVLTGVTRTLKVGVLDPCDDCGGTGAEGGAAPAACGQCGGTGEERVQMQGLMGRMVAVQPCRRCGGEGRVIEQPCRTCSGEGRVRTRREVTVEVPPGVTSENYITLRGEGNVGSRGGPRGDILVLLEVEDDPRFVRDGSHLLTEAPVTFAQAALGDDVEVEGVDGPVDVKIPAGIQSGTVIRVRGRGLPELQQSVRGDLMVRVAVYTPRDLTGPQREALERLRSVESAAPDEIPQDDGRGFWSRVKEAFTGG</sequence>
<feature type="binding site" evidence="7">
    <location>
        <position position="154"/>
    </location>
    <ligand>
        <name>Zn(2+)</name>
        <dbReference type="ChEBI" id="CHEBI:29105"/>
        <label>1</label>
    </ligand>
</feature>
<dbReference type="HAMAP" id="MF_01152">
    <property type="entry name" value="DnaJ"/>
    <property type="match status" value="1"/>
</dbReference>
<feature type="domain" description="J" evidence="9">
    <location>
        <begin position="3"/>
        <end position="68"/>
    </location>
</feature>
<comment type="function">
    <text evidence="7">Participates actively in the response to hyperosmotic and heat shock by preventing the aggregation of stress-denatured proteins and by disaggregating proteins, also in an autonomous, DnaK-independent fashion. Unfolded proteins bind initially to DnaJ; upon interaction with the DnaJ-bound protein, DnaK hydrolyzes its bound ATP, resulting in the formation of a stable complex. GrpE releases ADP from DnaK; ATP binding to DnaK triggers the release of the substrate protein, thus completing the reaction cycle. Several rounds of ATP-dependent interactions between DnaJ, DnaK and GrpE are required for fully efficient folding. Also involved, together with DnaK and GrpE, in the DNA replication of plasmids through activation of initiation proteins.</text>
</comment>
<name>A0ABU9EBN4_9BACT</name>
<dbReference type="InterPro" id="IPR008971">
    <property type="entry name" value="HSP40/DnaJ_pept-bd"/>
</dbReference>
<keyword evidence="7" id="KW-0143">Chaperone</keyword>
<feature type="binding site" evidence="7">
    <location>
        <position position="197"/>
    </location>
    <ligand>
        <name>Zn(2+)</name>
        <dbReference type="ChEBI" id="CHEBI:29105"/>
        <label>2</label>
    </ligand>
</feature>
<evidence type="ECO:0000256" key="5">
    <source>
        <dbReference type="ARBA" id="ARBA00022833"/>
    </source>
</evidence>
<feature type="binding site" evidence="7">
    <location>
        <position position="194"/>
    </location>
    <ligand>
        <name>Zn(2+)</name>
        <dbReference type="ChEBI" id="CHEBI:29105"/>
        <label>2</label>
    </ligand>
</feature>
<evidence type="ECO:0000256" key="6">
    <source>
        <dbReference type="ARBA" id="ARBA00023016"/>
    </source>
</evidence>
<dbReference type="InterPro" id="IPR002939">
    <property type="entry name" value="DnaJ_C"/>
</dbReference>
<keyword evidence="4 7" id="KW-0863">Zinc-finger</keyword>
<feature type="binding site" evidence="7">
    <location>
        <position position="171"/>
    </location>
    <ligand>
        <name>Zn(2+)</name>
        <dbReference type="ChEBI" id="CHEBI:29105"/>
        <label>2</label>
    </ligand>
</feature>
<keyword evidence="11" id="KW-0560">Oxidoreductase</keyword>
<feature type="binding site" evidence="7">
    <location>
        <position position="168"/>
    </location>
    <ligand>
        <name>Zn(2+)</name>
        <dbReference type="ChEBI" id="CHEBI:29105"/>
        <label>2</label>
    </ligand>
</feature>
<dbReference type="CDD" id="cd10719">
    <property type="entry name" value="DnaJ_zf"/>
    <property type="match status" value="1"/>
</dbReference>
<dbReference type="NCBIfam" id="NF008035">
    <property type="entry name" value="PRK10767.1"/>
    <property type="match status" value="1"/>
</dbReference>
<dbReference type="EMBL" id="JBBHLI010000009">
    <property type="protein sequence ID" value="MEK9502139.1"/>
    <property type="molecule type" value="Genomic_DNA"/>
</dbReference>
<dbReference type="Pfam" id="PF00226">
    <property type="entry name" value="DnaJ"/>
    <property type="match status" value="1"/>
</dbReference>
<feature type="binding site" evidence="7">
    <location>
        <position position="151"/>
    </location>
    <ligand>
        <name>Zn(2+)</name>
        <dbReference type="ChEBI" id="CHEBI:29105"/>
        <label>1</label>
    </ligand>
</feature>
<feature type="repeat" description="CXXCXGXG motif" evidence="7">
    <location>
        <begin position="151"/>
        <end position="158"/>
    </location>
</feature>
<dbReference type="GO" id="GO:0016491">
    <property type="term" value="F:oxidoreductase activity"/>
    <property type="evidence" value="ECO:0007669"/>
    <property type="project" value="UniProtKB-KW"/>
</dbReference>
<evidence type="ECO:0000256" key="4">
    <source>
        <dbReference type="ARBA" id="ARBA00022771"/>
    </source>
</evidence>
<keyword evidence="1 7" id="KW-0235">DNA replication</keyword>
<comment type="caution">
    <text evidence="11">The sequence shown here is derived from an EMBL/GenBank/DDBJ whole genome shotgun (WGS) entry which is preliminary data.</text>
</comment>
<evidence type="ECO:0000256" key="2">
    <source>
        <dbReference type="ARBA" id="ARBA00022723"/>
    </source>
</evidence>
<dbReference type="SMART" id="SM00271">
    <property type="entry name" value="DnaJ"/>
    <property type="match status" value="1"/>
</dbReference>
<dbReference type="CDD" id="cd10747">
    <property type="entry name" value="DnaJ_C"/>
    <property type="match status" value="1"/>
</dbReference>
<dbReference type="Gene3D" id="2.60.260.20">
    <property type="entry name" value="Urease metallochaperone UreE, N-terminal domain"/>
    <property type="match status" value="2"/>
</dbReference>
<feature type="zinc finger region" description="CR-type" evidence="8">
    <location>
        <begin position="138"/>
        <end position="220"/>
    </location>
</feature>
<feature type="binding site" evidence="7">
    <location>
        <position position="211"/>
    </location>
    <ligand>
        <name>Zn(2+)</name>
        <dbReference type="ChEBI" id="CHEBI:29105"/>
        <label>1</label>
    </ligand>
</feature>
<comment type="domain">
    <text evidence="7">The J domain is necessary and sufficient to stimulate DnaK ATPase activity. Zinc center 1 plays an important role in the autonomous, DnaK-independent chaperone activity of DnaJ. Zinc center 2 is essential for interaction with DnaK and for DnaJ activity.</text>
</comment>
<feature type="domain" description="CR-type" evidence="10">
    <location>
        <begin position="138"/>
        <end position="220"/>
    </location>
</feature>
<feature type="repeat" description="CXXCXGXG motif" evidence="7">
    <location>
        <begin position="168"/>
        <end position="175"/>
    </location>
</feature>
<keyword evidence="3 7" id="KW-0677">Repeat</keyword>
<dbReference type="InterPro" id="IPR001623">
    <property type="entry name" value="DnaJ_domain"/>
</dbReference>
<dbReference type="SUPFAM" id="SSF49493">
    <property type="entry name" value="HSP40/DnaJ peptide-binding domain"/>
    <property type="match status" value="2"/>
</dbReference>
<keyword evidence="2 7" id="KW-0479">Metal-binding</keyword>
<dbReference type="Proteomes" id="UP001484239">
    <property type="component" value="Unassembled WGS sequence"/>
</dbReference>
<evidence type="ECO:0000259" key="10">
    <source>
        <dbReference type="PROSITE" id="PS51188"/>
    </source>
</evidence>
<keyword evidence="5 7" id="KW-0862">Zinc</keyword>
<dbReference type="Gene3D" id="1.10.287.110">
    <property type="entry name" value="DnaJ domain"/>
    <property type="match status" value="1"/>
</dbReference>
<comment type="subcellular location">
    <subcellularLocation>
        <location evidence="7">Cytoplasm</location>
    </subcellularLocation>
</comment>
<comment type="subunit">
    <text evidence="7">Homodimer.</text>
</comment>
<evidence type="ECO:0000259" key="9">
    <source>
        <dbReference type="PROSITE" id="PS50076"/>
    </source>
</evidence>
<feature type="repeat" description="CXXCXGXG motif" evidence="7">
    <location>
        <begin position="194"/>
        <end position="201"/>
    </location>
</feature>
<evidence type="ECO:0000313" key="12">
    <source>
        <dbReference type="Proteomes" id="UP001484239"/>
    </source>
</evidence>
<dbReference type="SUPFAM" id="SSF46565">
    <property type="entry name" value="Chaperone J-domain"/>
    <property type="match status" value="1"/>
</dbReference>
<organism evidence="11 12">
    <name type="scientific">Gaopeijia maritima</name>
    <dbReference type="NCBI Taxonomy" id="3119007"/>
    <lineage>
        <taxon>Bacteria</taxon>
        <taxon>Pseudomonadati</taxon>
        <taxon>Gemmatimonadota</taxon>
        <taxon>Longimicrobiia</taxon>
        <taxon>Gaopeijiales</taxon>
        <taxon>Gaopeijiaceae</taxon>
        <taxon>Gaopeijia</taxon>
    </lineage>
</organism>
<reference evidence="11 12" key="1">
    <citation type="submission" date="2024-02" db="EMBL/GenBank/DDBJ databases">
        <title>A novel Gemmatimonadota bacterium.</title>
        <authorList>
            <person name="Du Z.-J."/>
            <person name="Ye Y.-Q."/>
        </authorList>
    </citation>
    <scope>NUCLEOTIDE SEQUENCE [LARGE SCALE GENOMIC DNA]</scope>
    <source>
        <strain evidence="11 12">DH-20</strain>
    </source>
</reference>
<evidence type="ECO:0000256" key="1">
    <source>
        <dbReference type="ARBA" id="ARBA00022705"/>
    </source>
</evidence>
<evidence type="ECO:0000313" key="11">
    <source>
        <dbReference type="EMBL" id="MEK9502139.1"/>
    </source>
</evidence>
<keyword evidence="6 7" id="KW-0346">Stress response</keyword>
<dbReference type="PROSITE" id="PS51188">
    <property type="entry name" value="ZF_CR"/>
    <property type="match status" value="1"/>
</dbReference>
<dbReference type="InterPro" id="IPR012724">
    <property type="entry name" value="DnaJ"/>
</dbReference>
<dbReference type="PANTHER" id="PTHR43096:SF10">
    <property type="entry name" value="CHAPERONE PROTEIN DNAJ A6, CHLOROPLASTIC"/>
    <property type="match status" value="1"/>
</dbReference>
<keyword evidence="7" id="KW-0963">Cytoplasm</keyword>
<dbReference type="InterPro" id="IPR001305">
    <property type="entry name" value="HSP_DnaJ_Cys-rich_dom"/>
</dbReference>
<dbReference type="RefSeq" id="WP_405276652.1">
    <property type="nucleotide sequence ID" value="NZ_CP144380.1"/>
</dbReference>
<dbReference type="InterPro" id="IPR018253">
    <property type="entry name" value="DnaJ_domain_CS"/>
</dbReference>
<dbReference type="CDD" id="cd06257">
    <property type="entry name" value="DnaJ"/>
    <property type="match status" value="1"/>
</dbReference>
<protein>
    <recommendedName>
        <fullName evidence="7">Chaperone protein DnaJ</fullName>
    </recommendedName>
</protein>
<proteinExistence type="inferred from homology"/>
<evidence type="ECO:0000256" key="7">
    <source>
        <dbReference type="HAMAP-Rule" id="MF_01152"/>
    </source>
</evidence>
<feature type="binding site" evidence="7">
    <location>
        <position position="208"/>
    </location>
    <ligand>
        <name>Zn(2+)</name>
        <dbReference type="ChEBI" id="CHEBI:29105"/>
        <label>1</label>
    </ligand>
</feature>
<dbReference type="Pfam" id="PF00684">
    <property type="entry name" value="DnaJ_CXXCXGXG"/>
    <property type="match status" value="1"/>
</dbReference>
<keyword evidence="12" id="KW-1185">Reference proteome</keyword>
<feature type="repeat" description="CXXCXGXG motif" evidence="7">
    <location>
        <begin position="208"/>
        <end position="215"/>
    </location>
</feature>
<dbReference type="PROSITE" id="PS00636">
    <property type="entry name" value="DNAJ_1"/>
    <property type="match status" value="1"/>
</dbReference>
<dbReference type="InterPro" id="IPR036410">
    <property type="entry name" value="HSP_DnaJ_Cys-rich_dom_sf"/>
</dbReference>
<dbReference type="PROSITE" id="PS50076">
    <property type="entry name" value="DNAJ_2"/>
    <property type="match status" value="1"/>
</dbReference>
<gene>
    <name evidence="7 11" type="primary">dnaJ</name>
    <name evidence="11" type="ORF">WI372_14195</name>
</gene>
<comment type="similarity">
    <text evidence="7">Belongs to the DnaJ family.</text>
</comment>
<dbReference type="NCBIfam" id="TIGR02349">
    <property type="entry name" value="DnaJ_bact"/>
    <property type="match status" value="1"/>
</dbReference>
<evidence type="ECO:0000256" key="3">
    <source>
        <dbReference type="ARBA" id="ARBA00022737"/>
    </source>
</evidence>
<comment type="cofactor">
    <cofactor evidence="7">
        <name>Zn(2+)</name>
        <dbReference type="ChEBI" id="CHEBI:29105"/>
    </cofactor>
    <text evidence="7">Binds 2 Zn(2+) ions per monomer.</text>
</comment>
<evidence type="ECO:0000256" key="8">
    <source>
        <dbReference type="PROSITE-ProRule" id="PRU00546"/>
    </source>
</evidence>
<accession>A0ABU9EBN4</accession>
<dbReference type="SUPFAM" id="SSF57938">
    <property type="entry name" value="DnaJ/Hsp40 cysteine-rich domain"/>
    <property type="match status" value="1"/>
</dbReference>
<dbReference type="Pfam" id="PF01556">
    <property type="entry name" value="DnaJ_C"/>
    <property type="match status" value="1"/>
</dbReference>
<dbReference type="PRINTS" id="PR00625">
    <property type="entry name" value="JDOMAIN"/>
</dbReference>
<dbReference type="Gene3D" id="2.10.230.10">
    <property type="entry name" value="Heat shock protein DnaJ, cysteine-rich domain"/>
    <property type="match status" value="1"/>
</dbReference>